<dbReference type="SMART" id="SM00710">
    <property type="entry name" value="PbH1"/>
    <property type="match status" value="6"/>
</dbReference>
<dbReference type="STRING" id="5514.A0A395RGG8"/>
<keyword evidence="2" id="KW-0326">Glycosidase</keyword>
<keyword evidence="2" id="KW-0858">Xylan degradation</keyword>
<protein>
    <submittedName>
        <fullName evidence="2">Xylanase a</fullName>
    </submittedName>
</protein>
<feature type="signal peptide" evidence="1">
    <location>
        <begin position="1"/>
        <end position="18"/>
    </location>
</feature>
<proteinExistence type="predicted"/>
<dbReference type="PANTHER" id="PTHR36453">
    <property type="entry name" value="SECRETED PROTEIN-RELATED"/>
    <property type="match status" value="1"/>
</dbReference>
<feature type="chain" id="PRO_5017291532" evidence="1">
    <location>
        <begin position="19"/>
        <end position="743"/>
    </location>
</feature>
<accession>A0A395RGG8</accession>
<evidence type="ECO:0000256" key="1">
    <source>
        <dbReference type="SAM" id="SignalP"/>
    </source>
</evidence>
<dbReference type="InterPro" id="IPR006626">
    <property type="entry name" value="PbH1"/>
</dbReference>
<keyword evidence="1" id="KW-0732">Signal</keyword>
<dbReference type="InterPro" id="IPR012334">
    <property type="entry name" value="Pectin_lyas_fold"/>
</dbReference>
<keyword evidence="2" id="KW-0378">Hydrolase</keyword>
<sequence length="743" mass="82594">MHVFLCALYLSIIPYSDAVNVYLDPKGLDSNPGSAEKPVKSIKKAQEIVRDLISSTNDDITVKFSPGAWMIDEPTIFTAKDSGINGATVKWVGSGTTISGGLEITDWVEGDDEIWSAFVPVGTKSRNLFVNGFAAQYARRQILNRKGFNYTEIGMTWNSSDYNWITETPGIENGELRAINSFTDRITPIDAVGDRVLKMKSQIWANQIIGYDQIAEPFWDGGVWIQNVKSLLTDGGQFYLDTNESILYYKPLEGEDMTVASTYLGIEEVLLVIGGTYEEPVHNLHFEGITFEHSTWLKPDIYGYIDQQTGGHMGNDSLWPEFEASRPHWWQMPSAIQISAAYNISMQSCTFRELGAGGIGIGNDNNAHFTGIGLGANNINISDNYFMQVMGNSITVGGIQADAHHPSESKMLLSHIHVSNNIFNNNSVLWSSTVPILFTYTQFSSITHNDIYNHPYSGICHGYGWGSNDAGGSEEYIKRGLYKYQPIYDEPTVLKNNLIEGNLIHHFGQSHTDFGGVYTLSRSPNTTISSNFIYDAGWQALYADEASRNITWFNNLGFTSGKYYAANDWIPEQLTGWNTVIDNWGKLGVKNNEVLDGFPNFSGRRNNTFLRNYLAPHVNATSLLAQRAAYRAGVIPSKRKTRLTTNCPGIADGHLDIRVDHGRVFVNVTNFDDVDFIDVSFHLSGAGVIFKEEYCPRSIPADGFAMALYTFSGSPEGNATARVNYVNPWTRSSSREEGFSLTT</sequence>
<keyword evidence="3" id="KW-1185">Reference proteome</keyword>
<dbReference type="GO" id="GO:0016798">
    <property type="term" value="F:hydrolase activity, acting on glycosyl bonds"/>
    <property type="evidence" value="ECO:0007669"/>
    <property type="project" value="UniProtKB-KW"/>
</dbReference>
<name>A0A395RGG8_FUSSP</name>
<evidence type="ECO:0000313" key="2">
    <source>
        <dbReference type="EMBL" id="RGP59220.1"/>
    </source>
</evidence>
<keyword evidence="2" id="KW-0119">Carbohydrate metabolism</keyword>
<dbReference type="GO" id="GO:0045493">
    <property type="term" value="P:xylan catabolic process"/>
    <property type="evidence" value="ECO:0007669"/>
    <property type="project" value="UniProtKB-KW"/>
</dbReference>
<dbReference type="Proteomes" id="UP000266152">
    <property type="component" value="Unassembled WGS sequence"/>
</dbReference>
<organism evidence="2 3">
    <name type="scientific">Fusarium sporotrichioides</name>
    <dbReference type="NCBI Taxonomy" id="5514"/>
    <lineage>
        <taxon>Eukaryota</taxon>
        <taxon>Fungi</taxon>
        <taxon>Dikarya</taxon>
        <taxon>Ascomycota</taxon>
        <taxon>Pezizomycotina</taxon>
        <taxon>Sordariomycetes</taxon>
        <taxon>Hypocreomycetidae</taxon>
        <taxon>Hypocreales</taxon>
        <taxon>Nectriaceae</taxon>
        <taxon>Fusarium</taxon>
    </lineage>
</organism>
<dbReference type="Gene3D" id="2.160.20.10">
    <property type="entry name" value="Single-stranded right-handed beta-helix, Pectin lyase-like"/>
    <property type="match status" value="2"/>
</dbReference>
<dbReference type="AlphaFoldDB" id="A0A395RGG8"/>
<dbReference type="EMBL" id="PXOF01000229">
    <property type="protein sequence ID" value="RGP59220.1"/>
    <property type="molecule type" value="Genomic_DNA"/>
</dbReference>
<dbReference type="PANTHER" id="PTHR36453:SF2">
    <property type="entry name" value="APPLE DOMAIN-CONTAINING PROTEIN"/>
    <property type="match status" value="1"/>
</dbReference>
<gene>
    <name evidence="2" type="ORF">FSPOR_11513</name>
</gene>
<dbReference type="SUPFAM" id="SSF51126">
    <property type="entry name" value="Pectin lyase-like"/>
    <property type="match status" value="1"/>
</dbReference>
<evidence type="ECO:0000313" key="3">
    <source>
        <dbReference type="Proteomes" id="UP000266152"/>
    </source>
</evidence>
<comment type="caution">
    <text evidence="2">The sequence shown here is derived from an EMBL/GenBank/DDBJ whole genome shotgun (WGS) entry which is preliminary data.</text>
</comment>
<dbReference type="InterPro" id="IPR011050">
    <property type="entry name" value="Pectin_lyase_fold/virulence"/>
</dbReference>
<keyword evidence="2" id="KW-0624">Polysaccharide degradation</keyword>
<reference evidence="2 3" key="1">
    <citation type="journal article" date="2018" name="PLoS Pathog.">
        <title>Evolution of structural diversity of trichothecenes, a family of toxins produced by plant pathogenic and entomopathogenic fungi.</title>
        <authorList>
            <person name="Proctor R.H."/>
            <person name="McCormick S.P."/>
            <person name="Kim H.S."/>
            <person name="Cardoza R.E."/>
            <person name="Stanley A.M."/>
            <person name="Lindo L."/>
            <person name="Kelly A."/>
            <person name="Brown D.W."/>
            <person name="Lee T."/>
            <person name="Vaughan M.M."/>
            <person name="Alexander N.J."/>
            <person name="Busman M."/>
            <person name="Gutierrez S."/>
        </authorList>
    </citation>
    <scope>NUCLEOTIDE SEQUENCE [LARGE SCALE GENOMIC DNA]</scope>
    <source>
        <strain evidence="2 3">NRRL 3299</strain>
    </source>
</reference>